<feature type="transmembrane region" description="Helical" evidence="6">
    <location>
        <begin position="184"/>
        <end position="204"/>
    </location>
</feature>
<dbReference type="GeneID" id="113711559"/>
<evidence type="ECO:0000313" key="8">
    <source>
        <dbReference type="Proteomes" id="UP001652660"/>
    </source>
</evidence>
<feature type="transmembrane region" description="Helical" evidence="6">
    <location>
        <begin position="48"/>
        <end position="65"/>
    </location>
</feature>
<dbReference type="SUPFAM" id="SSF103481">
    <property type="entry name" value="Multidrug resistance efflux transporter EmrE"/>
    <property type="match status" value="2"/>
</dbReference>
<keyword evidence="3 6" id="KW-0812">Transmembrane</keyword>
<feature type="transmembrane region" description="Helical" evidence="6">
    <location>
        <begin position="216"/>
        <end position="236"/>
    </location>
</feature>
<evidence type="ECO:0000256" key="5">
    <source>
        <dbReference type="ARBA" id="ARBA00023136"/>
    </source>
</evidence>
<dbReference type="Proteomes" id="UP001652660">
    <property type="component" value="Chromosome 10e"/>
</dbReference>
<feature type="transmembrane region" description="Helical" evidence="6">
    <location>
        <begin position="105"/>
        <end position="126"/>
    </location>
</feature>
<keyword evidence="8" id="KW-1185">Reference proteome</keyword>
<dbReference type="GO" id="GO:0016020">
    <property type="term" value="C:membrane"/>
    <property type="evidence" value="ECO:0007669"/>
    <property type="project" value="UniProtKB-SubCell"/>
</dbReference>
<evidence type="ECO:0000256" key="3">
    <source>
        <dbReference type="ARBA" id="ARBA00022692"/>
    </source>
</evidence>
<protein>
    <recommendedName>
        <fullName evidence="6">WAT1-related protein</fullName>
    </recommendedName>
</protein>
<comment type="similarity">
    <text evidence="2 6">Belongs to the drug/metabolite transporter (DMT) superfamily. Plant drug/metabolite exporter (P-DME) (TC 2.A.7.4) family.</text>
</comment>
<dbReference type="OrthoDB" id="1728340at2759"/>
<keyword evidence="4 6" id="KW-1133">Transmembrane helix</keyword>
<keyword evidence="5 6" id="KW-0472">Membrane</keyword>
<feature type="domain" description="EamA" evidence="7">
    <location>
        <begin position="16"/>
        <end position="148"/>
    </location>
</feature>
<dbReference type="GO" id="GO:0022857">
    <property type="term" value="F:transmembrane transporter activity"/>
    <property type="evidence" value="ECO:0007669"/>
    <property type="project" value="InterPro"/>
</dbReference>
<feature type="transmembrane region" description="Helical" evidence="6">
    <location>
        <begin position="16"/>
        <end position="36"/>
    </location>
</feature>
<evidence type="ECO:0000259" key="7">
    <source>
        <dbReference type="Pfam" id="PF00892"/>
    </source>
</evidence>
<evidence type="ECO:0000256" key="4">
    <source>
        <dbReference type="ARBA" id="ARBA00022989"/>
    </source>
</evidence>
<sequence length="376" mass="41230">MALRYSPAAMEKHKPYIVMLIIQFIYTGMALFSKAAIAEGMKPPVFVAYRQALATLALAPFAFSFESKGSHRLTLNVLCKIFFVSLCGVTLSLNLYFVGMDYTSATFATAMTNNIPVMVFVMAVLLRIESLSITQWHGMAKVSGAVLGLSGAMVVTFYKGPALYSQHGKEISDHSSRTSTREEWIKGSLLLLGSNLTWAIWLVMQAPILKQYPAKLRLTTLQCCFSCVIATVYGAAVERNISSWKLGWDLNLLSVAYCGIVVTGLSYWLQVWVVDKKGPVFTAIFSPLALILTAISSAMIFKETLHCGSALGAVLVVAGLYSFLWGKNKETKIHANEEKSNQTKEEVALECITPTSTSIEVGGMQTDAFQDKRAFS</sequence>
<organism evidence="8 9">
    <name type="scientific">Coffea arabica</name>
    <name type="common">Arabian coffee</name>
    <dbReference type="NCBI Taxonomy" id="13443"/>
    <lineage>
        <taxon>Eukaryota</taxon>
        <taxon>Viridiplantae</taxon>
        <taxon>Streptophyta</taxon>
        <taxon>Embryophyta</taxon>
        <taxon>Tracheophyta</taxon>
        <taxon>Spermatophyta</taxon>
        <taxon>Magnoliopsida</taxon>
        <taxon>eudicotyledons</taxon>
        <taxon>Gunneridae</taxon>
        <taxon>Pentapetalae</taxon>
        <taxon>asterids</taxon>
        <taxon>lamiids</taxon>
        <taxon>Gentianales</taxon>
        <taxon>Rubiaceae</taxon>
        <taxon>Ixoroideae</taxon>
        <taxon>Gardenieae complex</taxon>
        <taxon>Bertiereae - Coffeeae clade</taxon>
        <taxon>Coffeeae</taxon>
        <taxon>Coffea</taxon>
    </lineage>
</organism>
<reference evidence="8" key="1">
    <citation type="journal article" date="2025" name="Foods">
        <title>Unveiling the Microbial Signatures of Arabica Coffee Cherries: Insights into Ripeness Specific Diversity, Functional Traits, and Implications for Quality and Safety.</title>
        <authorList>
            <consortium name="RefSeq"/>
            <person name="Tenea G.N."/>
            <person name="Cifuentes V."/>
            <person name="Reyes P."/>
            <person name="Cevallos-Vallejos M."/>
        </authorList>
    </citation>
    <scope>NUCLEOTIDE SEQUENCE [LARGE SCALE GENOMIC DNA]</scope>
</reference>
<dbReference type="InterPro" id="IPR000620">
    <property type="entry name" value="EamA_dom"/>
</dbReference>
<feature type="transmembrane region" description="Helical" evidence="6">
    <location>
        <begin position="138"/>
        <end position="158"/>
    </location>
</feature>
<reference evidence="9" key="2">
    <citation type="submission" date="2025-08" db="UniProtKB">
        <authorList>
            <consortium name="RefSeq"/>
        </authorList>
    </citation>
    <scope>IDENTIFICATION</scope>
    <source>
        <tissue evidence="9">Leaves</tissue>
    </source>
</reference>
<evidence type="ECO:0000256" key="6">
    <source>
        <dbReference type="RuleBase" id="RU363077"/>
    </source>
</evidence>
<name>A0A6P6UJ61_COFAR</name>
<dbReference type="Pfam" id="PF00892">
    <property type="entry name" value="EamA"/>
    <property type="match status" value="2"/>
</dbReference>
<evidence type="ECO:0000256" key="1">
    <source>
        <dbReference type="ARBA" id="ARBA00004141"/>
    </source>
</evidence>
<proteinExistence type="inferred from homology"/>
<dbReference type="RefSeq" id="XP_027090518.2">
    <property type="nucleotide sequence ID" value="XM_027234717.2"/>
</dbReference>
<feature type="transmembrane region" description="Helical" evidence="6">
    <location>
        <begin position="307"/>
        <end position="326"/>
    </location>
</feature>
<feature type="domain" description="EamA" evidence="7">
    <location>
        <begin position="186"/>
        <end position="322"/>
    </location>
</feature>
<dbReference type="InterPro" id="IPR030184">
    <property type="entry name" value="WAT1-related"/>
</dbReference>
<evidence type="ECO:0000313" key="9">
    <source>
        <dbReference type="RefSeq" id="XP_027090518.2"/>
    </source>
</evidence>
<feature type="transmembrane region" description="Helical" evidence="6">
    <location>
        <begin position="77"/>
        <end position="99"/>
    </location>
</feature>
<dbReference type="Gene3D" id="1.10.3730.20">
    <property type="match status" value="1"/>
</dbReference>
<comment type="subcellular location">
    <subcellularLocation>
        <location evidence="1 6">Membrane</location>
        <topology evidence="1 6">Multi-pass membrane protein</topology>
    </subcellularLocation>
</comment>
<dbReference type="InterPro" id="IPR037185">
    <property type="entry name" value="EmrE-like"/>
</dbReference>
<accession>A0A6P6UJ61</accession>
<dbReference type="PANTHER" id="PTHR31218">
    <property type="entry name" value="WAT1-RELATED PROTEIN"/>
    <property type="match status" value="1"/>
</dbReference>
<evidence type="ECO:0000256" key="2">
    <source>
        <dbReference type="ARBA" id="ARBA00007635"/>
    </source>
</evidence>
<dbReference type="AlphaFoldDB" id="A0A6P6UJ61"/>
<feature type="transmembrane region" description="Helical" evidence="6">
    <location>
        <begin position="248"/>
        <end position="268"/>
    </location>
</feature>
<gene>
    <name evidence="9" type="primary">LOC113711559</name>
</gene>
<feature type="transmembrane region" description="Helical" evidence="6">
    <location>
        <begin position="280"/>
        <end position="301"/>
    </location>
</feature>